<organism evidence="2">
    <name type="scientific">uncultured Acetothermia bacterium</name>
    <dbReference type="NCBI Taxonomy" id="236499"/>
    <lineage>
        <taxon>Bacteria</taxon>
        <taxon>Candidatus Bipolaricaulota</taxon>
        <taxon>environmental samples</taxon>
    </lineage>
</organism>
<dbReference type="PIRSF" id="PIRSF000090">
    <property type="entry name" value="Beta-ETF"/>
    <property type="match status" value="1"/>
</dbReference>
<dbReference type="SMART" id="SM00893">
    <property type="entry name" value="ETF"/>
    <property type="match status" value="1"/>
</dbReference>
<reference evidence="2" key="2">
    <citation type="journal article" date="2012" name="PLoS ONE">
        <title>A Deeply Branching Thermophilic Bacterium with an Ancient Acetyl-CoA Pathway Dominates a Subsurface Ecosystem.</title>
        <authorList>
            <person name="Takami H."/>
            <person name="Noguchi H."/>
            <person name="Takaki Y."/>
            <person name="Uchiyama I."/>
            <person name="Toyoda A."/>
            <person name="Nishi S."/>
            <person name="Chee G.-J."/>
            <person name="Arai W."/>
            <person name="Nunoura T."/>
            <person name="Itoh T."/>
            <person name="Hattori M."/>
            <person name="Takai K."/>
        </authorList>
    </citation>
    <scope>NUCLEOTIDE SEQUENCE</scope>
</reference>
<accession>H5SJ61</accession>
<protein>
    <submittedName>
        <fullName evidence="2">Electron transfer flavoprotein beta subunit</fullName>
    </submittedName>
</protein>
<dbReference type="Gene3D" id="3.40.50.620">
    <property type="entry name" value="HUPs"/>
    <property type="match status" value="1"/>
</dbReference>
<feature type="domain" description="Electron transfer flavoprotein alpha/beta-subunit N-terminal" evidence="1">
    <location>
        <begin position="23"/>
        <end position="215"/>
    </location>
</feature>
<dbReference type="InterPro" id="IPR014729">
    <property type="entry name" value="Rossmann-like_a/b/a_fold"/>
</dbReference>
<gene>
    <name evidence="2" type="ORF">HGMM_F35B12C11</name>
</gene>
<dbReference type="AlphaFoldDB" id="H5SJ61"/>
<dbReference type="GO" id="GO:0009055">
    <property type="term" value="F:electron transfer activity"/>
    <property type="evidence" value="ECO:0007669"/>
    <property type="project" value="InterPro"/>
</dbReference>
<dbReference type="InterPro" id="IPR014730">
    <property type="entry name" value="ETF_a/b_N"/>
</dbReference>
<dbReference type="CDD" id="cd01714">
    <property type="entry name" value="ETF_beta"/>
    <property type="match status" value="1"/>
</dbReference>
<name>H5SJ61_9BACT</name>
<sequence>MKVLVCIKRVPDTGGGFKLTPDGMRVDTTNLGFTISPHEECAVEEAIRIIEKHGGSSTVLTLGPQAAQEQLREAIAKGISGAILLEAEDYEFWDPAATARAIADTVKPLGFDILLFGNESADTCNYQVGLRVAHLLDLPCVTGIKALEIQNGKAIAKRETKDGWEVYEVPLPAVFTVKEGINTPRHPSLRGIMSAKKVPIEQKKVTKPAPQLVRKALKKPQEGRQLEILGQGPEAVPKIIEKLRELGAI</sequence>
<dbReference type="EMBL" id="AP011740">
    <property type="protein sequence ID" value="BAL56197.1"/>
    <property type="molecule type" value="Genomic_DNA"/>
</dbReference>
<dbReference type="PANTHER" id="PTHR21294">
    <property type="entry name" value="ELECTRON TRANSFER FLAVOPROTEIN BETA-SUBUNIT"/>
    <property type="match status" value="1"/>
</dbReference>
<evidence type="ECO:0000259" key="1">
    <source>
        <dbReference type="SMART" id="SM00893"/>
    </source>
</evidence>
<proteinExistence type="predicted"/>
<dbReference type="InterPro" id="IPR012255">
    <property type="entry name" value="ETF_b"/>
</dbReference>
<dbReference type="InterPro" id="IPR033948">
    <property type="entry name" value="ETF_beta_N"/>
</dbReference>
<dbReference type="Pfam" id="PF01012">
    <property type="entry name" value="ETF"/>
    <property type="match status" value="1"/>
</dbReference>
<evidence type="ECO:0000313" key="2">
    <source>
        <dbReference type="EMBL" id="BAL56197.1"/>
    </source>
</evidence>
<reference evidence="2" key="1">
    <citation type="journal article" date="2005" name="Environ. Microbiol.">
        <title>Genetic and functional properties of uncultivated thermophilic crenarchaeotes from a subsurface gold mine as revealed by analysis of genome fragments.</title>
        <authorList>
            <person name="Nunoura T."/>
            <person name="Hirayama H."/>
            <person name="Takami H."/>
            <person name="Oida H."/>
            <person name="Nishi S."/>
            <person name="Shimamura S."/>
            <person name="Suzuki Y."/>
            <person name="Inagaki F."/>
            <person name="Takai K."/>
            <person name="Nealson K.H."/>
            <person name="Horikoshi K."/>
        </authorList>
    </citation>
    <scope>NUCLEOTIDE SEQUENCE</scope>
</reference>
<dbReference type="SUPFAM" id="SSF52402">
    <property type="entry name" value="Adenine nucleotide alpha hydrolases-like"/>
    <property type="match status" value="1"/>
</dbReference>